<dbReference type="InterPro" id="IPR022896">
    <property type="entry name" value="TrioseP_Isoase_bac/euk"/>
</dbReference>
<dbReference type="SUPFAM" id="SSF51351">
    <property type="entry name" value="Triosephosphate isomerase (TIM)"/>
    <property type="match status" value="1"/>
</dbReference>
<comment type="caution">
    <text evidence="11">The sequence shown here is derived from an EMBL/GenBank/DDBJ whole genome shotgun (WGS) entry which is preliminary data.</text>
</comment>
<evidence type="ECO:0000256" key="8">
    <source>
        <dbReference type="ARBA" id="ARBA00023235"/>
    </source>
</evidence>
<feature type="binding site" evidence="9">
    <location>
        <position position="216"/>
    </location>
    <ligand>
        <name>substrate</name>
    </ligand>
</feature>
<dbReference type="GO" id="GO:0006094">
    <property type="term" value="P:gluconeogenesis"/>
    <property type="evidence" value="ECO:0007669"/>
    <property type="project" value="UniProtKB-UniRule"/>
</dbReference>
<evidence type="ECO:0000256" key="10">
    <source>
        <dbReference type="RuleBase" id="RU363013"/>
    </source>
</evidence>
<dbReference type="Pfam" id="PF00121">
    <property type="entry name" value="TIM"/>
    <property type="match status" value="1"/>
</dbReference>
<feature type="active site" description="Proton acceptor" evidence="9">
    <location>
        <position position="170"/>
    </location>
</feature>
<evidence type="ECO:0000256" key="7">
    <source>
        <dbReference type="ARBA" id="ARBA00023152"/>
    </source>
</evidence>
<comment type="catalytic activity">
    <reaction evidence="9 10">
        <text>D-glyceraldehyde 3-phosphate = dihydroxyacetone phosphate</text>
        <dbReference type="Rhea" id="RHEA:18585"/>
        <dbReference type="ChEBI" id="CHEBI:57642"/>
        <dbReference type="ChEBI" id="CHEBI:59776"/>
        <dbReference type="EC" id="5.3.1.1"/>
    </reaction>
</comment>
<evidence type="ECO:0000256" key="4">
    <source>
        <dbReference type="ARBA" id="ARBA00019397"/>
    </source>
</evidence>
<feature type="binding site" evidence="9">
    <location>
        <begin position="237"/>
        <end position="238"/>
    </location>
    <ligand>
        <name>substrate</name>
    </ligand>
</feature>
<sequence length="256" mass="27204">MNKSLRKAVIAGNWKMNKNPQEATALLNEIAPLVKDAGCDVVACVPFIDLYAALEATKGTNIKIGAENCYWAESGAFTGEISAKMLADIGVPYVIIGHSERRTYFGDTDETVQKRTRGALDAGLTVILCVGEYLEQREMGITDEIVAMQTKVALQGVSKEELKRIIIAYEPVWAIGTGRTATADQANEVCAMIRNVVAGLYDEDAANALTIQYGGSMNAKNAAELLSRPDVDGGLIGGASLKAPDFAAIVDAATKG</sequence>
<dbReference type="AlphaFoldDB" id="A0A926DAA3"/>
<dbReference type="GO" id="GO:0005829">
    <property type="term" value="C:cytosol"/>
    <property type="evidence" value="ECO:0007669"/>
    <property type="project" value="TreeGrafter"/>
</dbReference>
<evidence type="ECO:0000256" key="5">
    <source>
        <dbReference type="ARBA" id="ARBA00022432"/>
    </source>
</evidence>
<dbReference type="CDD" id="cd00311">
    <property type="entry name" value="TIM"/>
    <property type="match status" value="1"/>
</dbReference>
<proteinExistence type="inferred from homology"/>
<evidence type="ECO:0000256" key="6">
    <source>
        <dbReference type="ARBA" id="ARBA00022490"/>
    </source>
</evidence>
<dbReference type="EMBL" id="JACRSN010000022">
    <property type="protein sequence ID" value="MBC8534743.1"/>
    <property type="molecule type" value="Genomic_DNA"/>
</dbReference>
<comment type="function">
    <text evidence="9">Involved in the gluconeogenesis. Catalyzes stereospecifically the conversion of dihydroxyacetone phosphate (DHAP) to D-glyceraldehyde-3-phosphate (G3P).</text>
</comment>
<comment type="subunit">
    <text evidence="9 10">Homodimer.</text>
</comment>
<name>A0A926DAA3_9FIRM</name>
<dbReference type="PROSITE" id="PS00171">
    <property type="entry name" value="TIM_1"/>
    <property type="match status" value="1"/>
</dbReference>
<evidence type="ECO:0000256" key="3">
    <source>
        <dbReference type="ARBA" id="ARBA00011940"/>
    </source>
</evidence>
<dbReference type="InterPro" id="IPR013785">
    <property type="entry name" value="Aldolase_TIM"/>
</dbReference>
<evidence type="ECO:0000256" key="9">
    <source>
        <dbReference type="HAMAP-Rule" id="MF_00147"/>
    </source>
</evidence>
<feature type="active site" description="Electrophile" evidence="9">
    <location>
        <position position="98"/>
    </location>
</feature>
<evidence type="ECO:0000313" key="11">
    <source>
        <dbReference type="EMBL" id="MBC8534743.1"/>
    </source>
</evidence>
<dbReference type="InterPro" id="IPR020861">
    <property type="entry name" value="Triosephosphate_isomerase_AS"/>
</dbReference>
<keyword evidence="8 9" id="KW-0413">Isomerase</keyword>
<dbReference type="PROSITE" id="PS51440">
    <property type="entry name" value="TIM_2"/>
    <property type="match status" value="1"/>
</dbReference>
<comment type="subcellular location">
    <subcellularLocation>
        <location evidence="9 10">Cytoplasm</location>
    </subcellularLocation>
</comment>
<keyword evidence="7 9" id="KW-0324">Glycolysis</keyword>
<keyword evidence="5 9" id="KW-0312">Gluconeogenesis</keyword>
<gene>
    <name evidence="9" type="primary">tpiA</name>
    <name evidence="11" type="ORF">IAG03_12255</name>
</gene>
<evidence type="ECO:0000313" key="12">
    <source>
        <dbReference type="Proteomes" id="UP000651482"/>
    </source>
</evidence>
<protein>
    <recommendedName>
        <fullName evidence="4 9">Triosephosphate isomerase</fullName>
        <shortName evidence="9">TIM</shortName>
        <shortName evidence="9">TPI</shortName>
        <ecNumber evidence="3 9">5.3.1.1</ecNumber>
    </recommendedName>
    <alternativeName>
        <fullName evidence="9">Triose-phosphate isomerase</fullName>
    </alternativeName>
</protein>
<dbReference type="GO" id="GO:0004807">
    <property type="term" value="F:triose-phosphate isomerase activity"/>
    <property type="evidence" value="ECO:0007669"/>
    <property type="project" value="UniProtKB-UniRule"/>
</dbReference>
<comment type="pathway">
    <text evidence="1 9 10">Carbohydrate degradation; glycolysis; D-glyceraldehyde 3-phosphate from glycerone phosphate: step 1/1.</text>
</comment>
<dbReference type="Proteomes" id="UP000651482">
    <property type="component" value="Unassembled WGS sequence"/>
</dbReference>
<reference evidence="11" key="1">
    <citation type="submission" date="2020-08" db="EMBL/GenBank/DDBJ databases">
        <title>Genome public.</title>
        <authorList>
            <person name="Liu C."/>
            <person name="Sun Q."/>
        </authorList>
    </citation>
    <scope>NUCLEOTIDE SEQUENCE</scope>
    <source>
        <strain evidence="11">NSJ-40</strain>
    </source>
</reference>
<feature type="binding site" evidence="9">
    <location>
        <begin position="13"/>
        <end position="15"/>
    </location>
    <ligand>
        <name>substrate</name>
    </ligand>
</feature>
<dbReference type="EC" id="5.3.1.1" evidence="3 9"/>
<dbReference type="GO" id="GO:0046166">
    <property type="term" value="P:glyceraldehyde-3-phosphate biosynthetic process"/>
    <property type="evidence" value="ECO:0007669"/>
    <property type="project" value="TreeGrafter"/>
</dbReference>
<dbReference type="PANTHER" id="PTHR21139">
    <property type="entry name" value="TRIOSEPHOSPHATE ISOMERASE"/>
    <property type="match status" value="1"/>
</dbReference>
<dbReference type="InterPro" id="IPR000652">
    <property type="entry name" value="Triosephosphate_isomerase"/>
</dbReference>
<dbReference type="NCBIfam" id="TIGR00419">
    <property type="entry name" value="tim"/>
    <property type="match status" value="1"/>
</dbReference>
<keyword evidence="12" id="KW-1185">Reference proteome</keyword>
<dbReference type="Gene3D" id="3.20.20.70">
    <property type="entry name" value="Aldolase class I"/>
    <property type="match status" value="1"/>
</dbReference>
<dbReference type="InterPro" id="IPR035990">
    <property type="entry name" value="TIM_sf"/>
</dbReference>
<accession>A0A926DAA3</accession>
<comment type="pathway">
    <text evidence="9 10">Carbohydrate biosynthesis; gluconeogenesis.</text>
</comment>
<keyword evidence="6 9" id="KW-0963">Cytoplasm</keyword>
<dbReference type="GO" id="GO:0019563">
    <property type="term" value="P:glycerol catabolic process"/>
    <property type="evidence" value="ECO:0007669"/>
    <property type="project" value="TreeGrafter"/>
</dbReference>
<comment type="similarity">
    <text evidence="2 9 10">Belongs to the triosephosphate isomerase family.</text>
</comment>
<evidence type="ECO:0000256" key="2">
    <source>
        <dbReference type="ARBA" id="ARBA00007422"/>
    </source>
</evidence>
<dbReference type="GO" id="GO:0006096">
    <property type="term" value="P:glycolytic process"/>
    <property type="evidence" value="ECO:0007669"/>
    <property type="project" value="UniProtKB-UniRule"/>
</dbReference>
<organism evidence="11 12">
    <name type="scientific">Yeguia hominis</name>
    <dbReference type="NCBI Taxonomy" id="2763662"/>
    <lineage>
        <taxon>Bacteria</taxon>
        <taxon>Bacillati</taxon>
        <taxon>Bacillota</taxon>
        <taxon>Clostridia</taxon>
        <taxon>Eubacteriales</taxon>
        <taxon>Yeguiaceae</taxon>
        <taxon>Yeguia</taxon>
    </lineage>
</organism>
<dbReference type="HAMAP" id="MF_00147_B">
    <property type="entry name" value="TIM_B"/>
    <property type="match status" value="1"/>
</dbReference>
<evidence type="ECO:0000256" key="1">
    <source>
        <dbReference type="ARBA" id="ARBA00004680"/>
    </source>
</evidence>
<feature type="binding site" evidence="9">
    <location>
        <position position="176"/>
    </location>
    <ligand>
        <name>substrate</name>
    </ligand>
</feature>
<dbReference type="RefSeq" id="WP_249320327.1">
    <property type="nucleotide sequence ID" value="NZ_JACRSN010000022.1"/>
</dbReference>
<dbReference type="PANTHER" id="PTHR21139:SF42">
    <property type="entry name" value="TRIOSEPHOSPHATE ISOMERASE"/>
    <property type="match status" value="1"/>
</dbReference>
<dbReference type="FunFam" id="3.20.20.70:FF:000016">
    <property type="entry name" value="Triosephosphate isomerase"/>
    <property type="match status" value="1"/>
</dbReference>